<reference evidence="2 3" key="1">
    <citation type="submission" date="2021-07" db="EMBL/GenBank/DDBJ databases">
        <authorList>
            <person name="Palmer J.M."/>
        </authorList>
    </citation>
    <scope>NUCLEOTIDE SEQUENCE [LARGE SCALE GENOMIC DNA]</scope>
    <source>
        <strain evidence="2 3">AT_MEX2019</strain>
        <tissue evidence="2">Muscle</tissue>
    </source>
</reference>
<feature type="region of interest" description="Disordered" evidence="1">
    <location>
        <begin position="36"/>
        <end position="178"/>
    </location>
</feature>
<feature type="compositionally biased region" description="Polar residues" evidence="1">
    <location>
        <begin position="53"/>
        <end position="82"/>
    </location>
</feature>
<comment type="caution">
    <text evidence="2">The sequence shown here is derived from an EMBL/GenBank/DDBJ whole genome shotgun (WGS) entry which is preliminary data.</text>
</comment>
<dbReference type="EMBL" id="JAHUTI010060768">
    <property type="protein sequence ID" value="MED6252075.1"/>
    <property type="molecule type" value="Genomic_DNA"/>
</dbReference>
<evidence type="ECO:0000256" key="1">
    <source>
        <dbReference type="SAM" id="MobiDB-lite"/>
    </source>
</evidence>
<evidence type="ECO:0000313" key="2">
    <source>
        <dbReference type="EMBL" id="MED6252075.1"/>
    </source>
</evidence>
<gene>
    <name evidence="2" type="primary">PEX14_1</name>
    <name evidence="2" type="ORF">ATANTOWER_006699</name>
</gene>
<feature type="non-terminal residue" evidence="2">
    <location>
        <position position="1"/>
    </location>
</feature>
<evidence type="ECO:0000313" key="3">
    <source>
        <dbReference type="Proteomes" id="UP001345963"/>
    </source>
</evidence>
<dbReference type="Proteomes" id="UP001345963">
    <property type="component" value="Unassembled WGS sequence"/>
</dbReference>
<sequence length="178" mass="19020">TSSSTNRILDNQTVGELKAEIASLKGLLLSRRQFPSTPAIPKIPSWQIPLKSPSATGSPSVNHTNSSSDISPVSNESANSSPVKDGHQSPQDALGGPDGAHGINGDTCTTPPPDQVRMEVQGEEEKEEDDEEDDVSHVEEEEALSIQSQDRRGGDGQINEQVDKLRRPEGASNESEVD</sequence>
<accession>A0ABU7BR50</accession>
<protein>
    <submittedName>
        <fullName evidence="2">Peroxisomal membrane protein pex14</fullName>
    </submittedName>
</protein>
<proteinExistence type="predicted"/>
<keyword evidence="3" id="KW-1185">Reference proteome</keyword>
<organism evidence="2 3">
    <name type="scientific">Ataeniobius toweri</name>
    <dbReference type="NCBI Taxonomy" id="208326"/>
    <lineage>
        <taxon>Eukaryota</taxon>
        <taxon>Metazoa</taxon>
        <taxon>Chordata</taxon>
        <taxon>Craniata</taxon>
        <taxon>Vertebrata</taxon>
        <taxon>Euteleostomi</taxon>
        <taxon>Actinopterygii</taxon>
        <taxon>Neopterygii</taxon>
        <taxon>Teleostei</taxon>
        <taxon>Neoteleostei</taxon>
        <taxon>Acanthomorphata</taxon>
        <taxon>Ovalentaria</taxon>
        <taxon>Atherinomorphae</taxon>
        <taxon>Cyprinodontiformes</taxon>
        <taxon>Goodeidae</taxon>
        <taxon>Ataeniobius</taxon>
    </lineage>
</organism>
<name>A0ABU7BR50_9TELE</name>
<feature type="compositionally biased region" description="Acidic residues" evidence="1">
    <location>
        <begin position="121"/>
        <end position="143"/>
    </location>
</feature>